<proteinExistence type="predicted"/>
<dbReference type="Proteomes" id="UP000003452">
    <property type="component" value="Unassembled WGS sequence"/>
</dbReference>
<comment type="caution">
    <text evidence="1">The sequence shown here is derived from an EMBL/GenBank/DDBJ whole genome shotgun (WGS) entry which is preliminary data.</text>
</comment>
<protein>
    <submittedName>
        <fullName evidence="1">Uncharacterized protein</fullName>
    </submittedName>
</protein>
<dbReference type="HOGENOM" id="CLU_2912694_0_0_10"/>
<organism evidence="1 2">
    <name type="scientific">Phocaeicola plebeius (strain DSM 17135 / JCM 12973 / CCUG 54634 / M2)</name>
    <name type="common">Bacteroides plebeius</name>
    <dbReference type="NCBI Taxonomy" id="484018"/>
    <lineage>
        <taxon>Bacteria</taxon>
        <taxon>Pseudomonadati</taxon>
        <taxon>Bacteroidota</taxon>
        <taxon>Bacteroidia</taxon>
        <taxon>Bacteroidales</taxon>
        <taxon>Bacteroidaceae</taxon>
        <taxon>Phocaeicola</taxon>
    </lineage>
</organism>
<accession>B5CW84</accession>
<evidence type="ECO:0000313" key="1">
    <source>
        <dbReference type="EMBL" id="EDY96532.1"/>
    </source>
</evidence>
<gene>
    <name evidence="1" type="ORF">BACPLE_00975</name>
</gene>
<name>B5CW84_PHOPM</name>
<evidence type="ECO:0000313" key="2">
    <source>
        <dbReference type="Proteomes" id="UP000003452"/>
    </source>
</evidence>
<dbReference type="eggNOG" id="ENOG5030Y0H">
    <property type="taxonomic scope" value="Bacteria"/>
</dbReference>
<reference evidence="1 2" key="2">
    <citation type="submission" date="2008-08" db="EMBL/GenBank/DDBJ databases">
        <authorList>
            <person name="Fulton L."/>
            <person name="Clifton S."/>
            <person name="Fulton B."/>
            <person name="Xu J."/>
            <person name="Minx P."/>
            <person name="Pepin K.H."/>
            <person name="Johnson M."/>
            <person name="Thiruvilangam P."/>
            <person name="Bhonagiri V."/>
            <person name="Nash W.E."/>
            <person name="Mardis E.R."/>
            <person name="Wilson R.K."/>
        </authorList>
    </citation>
    <scope>NUCLEOTIDE SEQUENCE [LARGE SCALE GENOMIC DNA]</scope>
    <source>
        <strain evidence="2">DSM 17135 / JCM 12973 / M2</strain>
    </source>
</reference>
<reference evidence="1 2" key="1">
    <citation type="submission" date="2008-08" db="EMBL/GenBank/DDBJ databases">
        <title>Draft genome sequence of Bacteroides plebeius (DSM 17135).</title>
        <authorList>
            <person name="Sudarsanam P."/>
            <person name="Ley R."/>
            <person name="Guruge J."/>
            <person name="Turnbaugh P.J."/>
            <person name="Mahowald M."/>
            <person name="Liep D."/>
            <person name="Gordon J."/>
        </authorList>
    </citation>
    <scope>NUCLEOTIDE SEQUENCE [LARGE SCALE GENOMIC DNA]</scope>
    <source>
        <strain evidence="2">DSM 17135 / JCM 12973 / M2</strain>
    </source>
</reference>
<dbReference type="AlphaFoldDB" id="B5CW84"/>
<sequence>MSADDMYELSFFIAYYLNLYKYTTNIYKCGIFVQKIFKDYKFDFIIGVILSKRKKSIYFRDAYIQK</sequence>
<dbReference type="EMBL" id="ABQC02000012">
    <property type="protein sequence ID" value="EDY96532.1"/>
    <property type="molecule type" value="Genomic_DNA"/>
</dbReference>